<evidence type="ECO:0000313" key="1">
    <source>
        <dbReference type="EMBL" id="KAA6321250.1"/>
    </source>
</evidence>
<name>A0A5J4QJN1_9EUKA</name>
<dbReference type="EMBL" id="SNRW01045299">
    <property type="protein sequence ID" value="KAA6321250.1"/>
    <property type="molecule type" value="Genomic_DNA"/>
</dbReference>
<reference evidence="1 2" key="1">
    <citation type="submission" date="2019-03" db="EMBL/GenBank/DDBJ databases">
        <title>Single cell metagenomics reveals metabolic interactions within the superorganism composed of flagellate Streblomastix strix and complex community of Bacteroidetes bacteria on its surface.</title>
        <authorList>
            <person name="Treitli S.C."/>
            <person name="Kolisko M."/>
            <person name="Husnik F."/>
            <person name="Keeling P."/>
            <person name="Hampl V."/>
        </authorList>
    </citation>
    <scope>NUCLEOTIDE SEQUENCE [LARGE SCALE GENOMIC DNA]</scope>
    <source>
        <strain evidence="1">ST1C</strain>
    </source>
</reference>
<dbReference type="AlphaFoldDB" id="A0A5J4QJN1"/>
<accession>A0A5J4QJN1</accession>
<evidence type="ECO:0000313" key="2">
    <source>
        <dbReference type="Proteomes" id="UP000324800"/>
    </source>
</evidence>
<sequence length="226" mass="25321">MPDRIQLKDYETSRIAQDKVYKQSLIDRLIKDNVRVIPSNFIALTQPSEGGQNVSALLKNSLRDFVIFLGSIIGMRKSITGSTLVGLIQGIQPHLLQFKADGNKNNLISKVWDFYVNNILIKAGDVALIIVTTKVGRIRLMSLDSPIISGSSTEIDKILAQVNQKFTEGLGNSRADLELYKKVQCEQKRNSIKEDAKTKLKQAIDSRVTYLQSEIKERVNECANEV</sequence>
<dbReference type="Proteomes" id="UP000324800">
    <property type="component" value="Unassembled WGS sequence"/>
</dbReference>
<gene>
    <name evidence="1" type="ORF">EZS28_054578</name>
</gene>
<organism evidence="1 2">
    <name type="scientific">Streblomastix strix</name>
    <dbReference type="NCBI Taxonomy" id="222440"/>
    <lineage>
        <taxon>Eukaryota</taxon>
        <taxon>Metamonada</taxon>
        <taxon>Preaxostyla</taxon>
        <taxon>Oxymonadida</taxon>
        <taxon>Streblomastigidae</taxon>
        <taxon>Streblomastix</taxon>
    </lineage>
</organism>
<comment type="caution">
    <text evidence="1">The sequence shown here is derived from an EMBL/GenBank/DDBJ whole genome shotgun (WGS) entry which is preliminary data.</text>
</comment>
<protein>
    <submittedName>
        <fullName evidence="1">Uncharacterized protein</fullName>
    </submittedName>
</protein>
<feature type="non-terminal residue" evidence="1">
    <location>
        <position position="226"/>
    </location>
</feature>
<proteinExistence type="predicted"/>